<reference evidence="1 2" key="1">
    <citation type="submission" date="2012-04" db="EMBL/GenBank/DDBJ databases">
        <title>Complete genome of Rhodanobacter sp. 2APBS1.</title>
        <authorList>
            <consortium name="US DOE Joint Genome Institute"/>
            <person name="Huntemann M."/>
            <person name="Wei C.-L."/>
            <person name="Han J."/>
            <person name="Detter J.C."/>
            <person name="Han C."/>
            <person name="Tapia R."/>
            <person name="Munk A.C.C."/>
            <person name="Chen A."/>
            <person name="Krypides N."/>
            <person name="Mavromatis K."/>
            <person name="Markowitz V."/>
            <person name="Szeto E."/>
            <person name="Ivanova N."/>
            <person name="Mikhailova N."/>
            <person name="Ovchinnikova G."/>
            <person name="Pagani I."/>
            <person name="Pati A."/>
            <person name="Goodwin L."/>
            <person name="Peters L."/>
            <person name="Pitluck S."/>
            <person name="Woyke T."/>
            <person name="Prakash O."/>
            <person name="Elkins J."/>
            <person name="Brown S."/>
            <person name="Palumbo A."/>
            <person name="Hemme C."/>
            <person name="Zhou J."/>
            <person name="Watson D."/>
            <person name="Jardine P."/>
            <person name="Kostka J."/>
            <person name="Green S."/>
        </authorList>
    </citation>
    <scope>NUCLEOTIDE SEQUENCE [LARGE SCALE GENOMIC DNA]</scope>
    <source>
        <strain evidence="1 2">2APBS1</strain>
    </source>
</reference>
<dbReference type="HOGENOM" id="CLU_2791220_0_0_6"/>
<dbReference type="AlphaFoldDB" id="M4NG23"/>
<proteinExistence type="predicted"/>
<sequence length="68" mass="7595" precursor="true">MTRPRGRPPLARQRAMRFALWARAQPSVPTPVQIADFLAITLPEARTWRAAWLEVISPTAGAAHVAHR</sequence>
<accession>M4NG23</accession>
<organism evidence="1 2">
    <name type="scientific">Rhodanobacter denitrificans</name>
    <dbReference type="NCBI Taxonomy" id="666685"/>
    <lineage>
        <taxon>Bacteria</taxon>
        <taxon>Pseudomonadati</taxon>
        <taxon>Pseudomonadota</taxon>
        <taxon>Gammaproteobacteria</taxon>
        <taxon>Lysobacterales</taxon>
        <taxon>Rhodanobacteraceae</taxon>
        <taxon>Rhodanobacter</taxon>
    </lineage>
</organism>
<name>M4NG23_9GAMM</name>
<dbReference type="KEGG" id="rhd:R2APBS1_2823"/>
<dbReference type="STRING" id="666685.R2APBS1_2823"/>
<gene>
    <name evidence="1" type="ORF">R2APBS1_2823</name>
</gene>
<keyword evidence="2" id="KW-1185">Reference proteome</keyword>
<evidence type="ECO:0000313" key="2">
    <source>
        <dbReference type="Proteomes" id="UP000011859"/>
    </source>
</evidence>
<dbReference type="RefSeq" id="WP_015448370.1">
    <property type="nucleotide sequence ID" value="NC_020541.1"/>
</dbReference>
<dbReference type="OrthoDB" id="9993335at2"/>
<evidence type="ECO:0000313" key="1">
    <source>
        <dbReference type="EMBL" id="AGG89900.1"/>
    </source>
</evidence>
<dbReference type="EMBL" id="CP003470">
    <property type="protein sequence ID" value="AGG89900.1"/>
    <property type="molecule type" value="Genomic_DNA"/>
</dbReference>
<protein>
    <submittedName>
        <fullName evidence="1">Uncharacterized protein</fullName>
    </submittedName>
</protein>
<dbReference type="Proteomes" id="UP000011859">
    <property type="component" value="Chromosome"/>
</dbReference>